<organism evidence="1 2">
    <name type="scientific">Acidithiobacillus ferrivorans SS3</name>
    <dbReference type="NCBI Taxonomy" id="743299"/>
    <lineage>
        <taxon>Bacteria</taxon>
        <taxon>Pseudomonadati</taxon>
        <taxon>Pseudomonadota</taxon>
        <taxon>Acidithiobacillia</taxon>
        <taxon>Acidithiobacillales</taxon>
        <taxon>Acidithiobacillaceae</taxon>
        <taxon>Acidithiobacillus</taxon>
    </lineage>
</organism>
<evidence type="ECO:0000313" key="2">
    <source>
        <dbReference type="Proteomes" id="UP000009220"/>
    </source>
</evidence>
<dbReference type="AlphaFoldDB" id="G0JP45"/>
<evidence type="ECO:0000313" key="1">
    <source>
        <dbReference type="EMBL" id="AEM48460.1"/>
    </source>
</evidence>
<reference evidence="1 2" key="1">
    <citation type="journal article" date="2011" name="J. Bacteriol.">
        <title>Draft genome of the psychrotolerant acidophile Acidithiobacillus ferrivorans SS3.</title>
        <authorList>
            <person name="Liljeqvist M."/>
            <person name="Valdes J."/>
            <person name="Holmes D.S."/>
            <person name="Dopson M."/>
        </authorList>
    </citation>
    <scope>NUCLEOTIDE SEQUENCE [LARGE SCALE GENOMIC DNA]</scope>
    <source>
        <strain evidence="1 2">SS3</strain>
    </source>
</reference>
<gene>
    <name evidence="1" type="ORF">Acife_2363</name>
</gene>
<dbReference type="RefSeq" id="WP_014029710.1">
    <property type="nucleotide sequence ID" value="NC_015942.1"/>
</dbReference>
<protein>
    <submittedName>
        <fullName evidence="1">Uncharacterized protein</fullName>
    </submittedName>
</protein>
<name>G0JP45_9PROT</name>
<dbReference type="EMBL" id="CP002985">
    <property type="protein sequence ID" value="AEM48460.1"/>
    <property type="molecule type" value="Genomic_DNA"/>
</dbReference>
<dbReference type="KEGG" id="afi:Acife_2363"/>
<dbReference type="HOGENOM" id="CLU_1088311_0_0_6"/>
<accession>G0JP45</accession>
<dbReference type="Proteomes" id="UP000009220">
    <property type="component" value="Chromosome"/>
</dbReference>
<sequence length="255" mass="28096">MEVQSNFVITAPSTVQSQVGDGWGYCRNEEGFLFFGYLFLPDDVIQCVALTESGEFWESRICARQRLEERLREKVFWGAALGETAANQDPYAALLELVSTSPFFWSLPVQVVNPDCCLTGGDANSFLGCFQAKGADPQALKQLSDAWSASLDSEIMAILEALETLEEMPPTVGLYGFLRGVTGEERARRVELVRRTPVHFLAGFFQSEPDTCHRNPWGNPLHLGPLMALALRHGASVEQTLATALGVHVWALSPD</sequence>
<proteinExistence type="predicted"/>